<organism evidence="2">
    <name type="scientific">Vibrio harveyi</name>
    <name type="common">Beneckea harveyi</name>
    <dbReference type="NCBI Taxonomy" id="669"/>
    <lineage>
        <taxon>Bacteria</taxon>
        <taxon>Pseudomonadati</taxon>
        <taxon>Pseudomonadota</taxon>
        <taxon>Gammaproteobacteria</taxon>
        <taxon>Vibrionales</taxon>
        <taxon>Vibrionaceae</taxon>
        <taxon>Vibrio</taxon>
    </lineage>
</organism>
<proteinExistence type="predicted"/>
<dbReference type="AlphaFoldDB" id="E5G5Q0"/>
<evidence type="ECO:0000256" key="1">
    <source>
        <dbReference type="SAM" id="MobiDB-lite"/>
    </source>
</evidence>
<name>E5G5Q0_VIBHA</name>
<accession>E5G5Q0</accession>
<dbReference type="RefSeq" id="WP_017191377.1">
    <property type="nucleotide sequence ID" value="NZ_CAWMVA010000003.1"/>
</dbReference>
<geneLocation type="plasmid" evidence="2">
    <name>pVH1</name>
</geneLocation>
<reference evidence="2" key="1">
    <citation type="submission" date="2010-07" db="EMBL/GenBank/DDBJ databases">
        <title>Gene structure and function analysis of the virulence-related plasmid pVH1 from Vibrio harveyi VIB645.</title>
        <authorList>
            <person name="Hou X."/>
            <person name="Sun J."/>
            <person name="Sun B."/>
            <person name="Liu J."/>
            <person name="Zhang X."/>
        </authorList>
    </citation>
    <scope>NUCLEOTIDE SEQUENCE</scope>
    <source>
        <strain evidence="2">VIB645</strain>
        <plasmid evidence="2">pVH1</plasmid>
    </source>
</reference>
<evidence type="ECO:0000313" key="2">
    <source>
        <dbReference type="EMBL" id="ADQ53976.1"/>
    </source>
</evidence>
<keyword evidence="2" id="KW-0614">Plasmid</keyword>
<feature type="region of interest" description="Disordered" evidence="1">
    <location>
        <begin position="1"/>
        <end position="31"/>
    </location>
</feature>
<protein>
    <submittedName>
        <fullName evidence="2">Uncharacterized protein</fullName>
    </submittedName>
</protein>
<dbReference type="EMBL" id="HM752272">
    <property type="protein sequence ID" value="ADQ53976.1"/>
    <property type="molecule type" value="Genomic_DNA"/>
</dbReference>
<sequence length="207" mass="24335">MSIKDKLKPNFFTLGRTTKPSRLEKHPQSNALQSPKFEVSRYLNAVVVNDPSCLFHLFKKAGDGYTHNNMVFPDKTETALKLTSYYCALHHVPLHLVNMKHPRHFNTQQKESILSKAKAHERYEIIFDHTQKIDDILNSHMPYSDAAFDILDYITRHPMYEARQNILIIQHYYNDQCPEWIYEFIDDVTSLNRFCYGSVLFIDSSFE</sequence>